<dbReference type="RefSeq" id="WP_341672197.1">
    <property type="nucleotide sequence ID" value="NZ_JBBYHV010000001.1"/>
</dbReference>
<evidence type="ECO:0000256" key="7">
    <source>
        <dbReference type="ARBA" id="ARBA00022837"/>
    </source>
</evidence>
<evidence type="ECO:0000256" key="12">
    <source>
        <dbReference type="PROSITE-ProRule" id="PRU00433"/>
    </source>
</evidence>
<evidence type="ECO:0000259" key="14">
    <source>
        <dbReference type="PROSITE" id="PS51007"/>
    </source>
</evidence>
<keyword evidence="16" id="KW-1185">Reference proteome</keyword>
<reference evidence="15 16" key="1">
    <citation type="submission" date="2024-04" db="EMBL/GenBank/DDBJ databases">
        <title>Aurantiacibacter sp. DGU6 16S ribosomal RNA gene Genome sequencing and assembly.</title>
        <authorList>
            <person name="Park S."/>
        </authorList>
    </citation>
    <scope>NUCLEOTIDE SEQUENCE [LARGE SCALE GENOMIC DNA]</scope>
    <source>
        <strain evidence="15 16">DGU6</strain>
    </source>
</reference>
<feature type="chain" id="PRO_5045373865" evidence="13">
    <location>
        <begin position="23"/>
        <end position="689"/>
    </location>
</feature>
<evidence type="ECO:0000256" key="5">
    <source>
        <dbReference type="ARBA" id="ARBA00022723"/>
    </source>
</evidence>
<evidence type="ECO:0000256" key="3">
    <source>
        <dbReference type="ARBA" id="ARBA00008156"/>
    </source>
</evidence>
<organism evidence="15 16">
    <name type="scientific">Aurantiacibacter gilvus</name>
    <dbReference type="NCBI Taxonomy" id="3139141"/>
    <lineage>
        <taxon>Bacteria</taxon>
        <taxon>Pseudomonadati</taxon>
        <taxon>Pseudomonadota</taxon>
        <taxon>Alphaproteobacteria</taxon>
        <taxon>Sphingomonadales</taxon>
        <taxon>Erythrobacteraceae</taxon>
        <taxon>Aurantiacibacter</taxon>
    </lineage>
</organism>
<evidence type="ECO:0000256" key="6">
    <source>
        <dbReference type="ARBA" id="ARBA00022729"/>
    </source>
</evidence>
<dbReference type="Gene3D" id="2.140.10.10">
    <property type="entry name" value="Quinoprotein alcohol dehydrogenase-like superfamily"/>
    <property type="match status" value="1"/>
</dbReference>
<dbReference type="CDD" id="cd10279">
    <property type="entry name" value="PQQ_ADH_II"/>
    <property type="match status" value="1"/>
</dbReference>
<evidence type="ECO:0000256" key="11">
    <source>
        <dbReference type="ARBA" id="ARBA00023157"/>
    </source>
</evidence>
<sequence length="689" mass="74819">MIGKFRLAVAAGLLLAGGIAGAQNSAGVEPGQWVSTGRTWDEQRYSPLDQINAGTVEDLGLAWYVDLQTDRGQEATPLVVGRTLYNVEPWNIVTAYDATNGRQLWRYDPQVPLRFGREACCDIVSRGLAAWDGKIFVGTLDGRLIAIDAATGEPVWSELTTDQSQGYTITGAPRVFTLGERALVLIGNAGAENGVRGYVTAYDAATGEMAWRWYTVPGNPADGFENLAMERAAETWTGEWWRRGGGGTVWDSMTFDPELGLVYIGTGNGSPWAYRYRSPEGGDNLFLASIVALDLATGEYRWHYQTTPAETWDYTATQNMILADLEIGGRTRQVIMQAPKNGFFYVLDRATGELISAETIAPINWASGVDMETGRPIENPEARYSTVPVMVSPGAGGAHNWNPMAFSPLTGLAYIPVTETYMAYAEAETYDPDGRGLGTAFFGHDDIRREIAEYADAHSRGWLSAWDPVTQSERWRVPYAQKGSGGVLVTGGNLVFQGTIDTTFAAYRADTGEKVWEMPVQNVPIAAPITYMVDGVQYVAVNAGWGGGLAHVERSQFSELFLGPPRLLVFRLGGTAQLPPMPEESFVVPELSPPPPLTGTPQQVTLGEQLYGENCSLCHGNAARGGVKDLRHMSPDTHAAFADIVLGGTRAQNGMASFADRLSSEETEAIHHYLIARANADWDADQGEN</sequence>
<dbReference type="EC" id="1.1.2.-" evidence="15"/>
<dbReference type="Proteomes" id="UP001497045">
    <property type="component" value="Unassembled WGS sequence"/>
</dbReference>
<dbReference type="PANTHER" id="PTHR32303">
    <property type="entry name" value="QUINOPROTEIN ALCOHOL DEHYDROGENASE (CYTOCHROME C)"/>
    <property type="match status" value="1"/>
</dbReference>
<evidence type="ECO:0000313" key="16">
    <source>
        <dbReference type="Proteomes" id="UP001497045"/>
    </source>
</evidence>
<dbReference type="NCBIfam" id="TIGR03075">
    <property type="entry name" value="PQQ_enz_alc_DH"/>
    <property type="match status" value="1"/>
</dbReference>
<evidence type="ECO:0000256" key="10">
    <source>
        <dbReference type="ARBA" id="ARBA00023004"/>
    </source>
</evidence>
<feature type="signal peptide" evidence="13">
    <location>
        <begin position="1"/>
        <end position="22"/>
    </location>
</feature>
<evidence type="ECO:0000256" key="8">
    <source>
        <dbReference type="ARBA" id="ARBA00022891"/>
    </source>
</evidence>
<dbReference type="GO" id="GO:0016491">
    <property type="term" value="F:oxidoreductase activity"/>
    <property type="evidence" value="ECO:0007669"/>
    <property type="project" value="UniProtKB-KW"/>
</dbReference>
<evidence type="ECO:0000256" key="9">
    <source>
        <dbReference type="ARBA" id="ARBA00023002"/>
    </source>
</evidence>
<dbReference type="Pfam" id="PF13442">
    <property type="entry name" value="Cytochrome_CBB3"/>
    <property type="match status" value="1"/>
</dbReference>
<keyword evidence="10 12" id="KW-0408">Iron</keyword>
<dbReference type="Gene3D" id="1.10.760.10">
    <property type="entry name" value="Cytochrome c-like domain"/>
    <property type="match status" value="1"/>
</dbReference>
<comment type="caution">
    <text evidence="15">The sequence shown here is derived from an EMBL/GenBank/DDBJ whole genome shotgun (WGS) entry which is preliminary data.</text>
</comment>
<accession>A0ABU9IB67</accession>
<keyword evidence="7" id="KW-0106">Calcium</keyword>
<dbReference type="InterPro" id="IPR017512">
    <property type="entry name" value="PQQ_MeOH/EtOH_DH"/>
</dbReference>
<evidence type="ECO:0000256" key="1">
    <source>
        <dbReference type="ARBA" id="ARBA00001913"/>
    </source>
</evidence>
<dbReference type="InterPro" id="IPR036909">
    <property type="entry name" value="Cyt_c-like_dom_sf"/>
</dbReference>
<dbReference type="PROSITE" id="PS51007">
    <property type="entry name" value="CYTC"/>
    <property type="match status" value="1"/>
</dbReference>
<evidence type="ECO:0000256" key="13">
    <source>
        <dbReference type="SAM" id="SignalP"/>
    </source>
</evidence>
<keyword evidence="6 13" id="KW-0732">Signal</keyword>
<dbReference type="InterPro" id="IPR002372">
    <property type="entry name" value="PQQ_rpt_dom"/>
</dbReference>
<dbReference type="SUPFAM" id="SSF50998">
    <property type="entry name" value="Quinoprotein alcohol dehydrogenase-like"/>
    <property type="match status" value="1"/>
</dbReference>
<feature type="domain" description="Cytochrome c" evidence="14">
    <location>
        <begin position="602"/>
        <end position="678"/>
    </location>
</feature>
<dbReference type="SMART" id="SM00564">
    <property type="entry name" value="PQQ"/>
    <property type="match status" value="5"/>
</dbReference>
<keyword evidence="11" id="KW-1015">Disulfide bond</keyword>
<protein>
    <submittedName>
        <fullName evidence="15">PQQ-dependent dehydrogenase, methanol/ethanol family</fullName>
        <ecNumber evidence="15">1.1.2.-</ecNumber>
    </submittedName>
</protein>
<gene>
    <name evidence="15" type="ORF">AAEO60_03180</name>
</gene>
<dbReference type="EMBL" id="JBBYHV010000001">
    <property type="protein sequence ID" value="MEL1249666.1"/>
    <property type="molecule type" value="Genomic_DNA"/>
</dbReference>
<keyword evidence="9 15" id="KW-0560">Oxidoreductase</keyword>
<evidence type="ECO:0000256" key="4">
    <source>
        <dbReference type="ARBA" id="ARBA00022617"/>
    </source>
</evidence>
<dbReference type="Pfam" id="PF01011">
    <property type="entry name" value="PQQ"/>
    <property type="match status" value="2"/>
</dbReference>
<evidence type="ECO:0000313" key="15">
    <source>
        <dbReference type="EMBL" id="MEL1249666.1"/>
    </source>
</evidence>
<dbReference type="SUPFAM" id="SSF46626">
    <property type="entry name" value="Cytochrome c"/>
    <property type="match status" value="1"/>
</dbReference>
<evidence type="ECO:0000256" key="2">
    <source>
        <dbReference type="ARBA" id="ARBA00001931"/>
    </source>
</evidence>
<dbReference type="InterPro" id="IPR011047">
    <property type="entry name" value="Quinoprotein_ADH-like_sf"/>
</dbReference>
<keyword evidence="5 12" id="KW-0479">Metal-binding</keyword>
<dbReference type="InterPro" id="IPR018391">
    <property type="entry name" value="PQQ_b-propeller_rpt"/>
</dbReference>
<comment type="cofactor">
    <cofactor evidence="1">
        <name>Ca(2+)</name>
        <dbReference type="ChEBI" id="CHEBI:29108"/>
    </cofactor>
</comment>
<keyword evidence="4 12" id="KW-0349">Heme</keyword>
<comment type="cofactor">
    <cofactor evidence="2">
        <name>pyrroloquinoline quinone</name>
        <dbReference type="ChEBI" id="CHEBI:58442"/>
    </cofactor>
</comment>
<keyword evidence="8" id="KW-0634">PQQ</keyword>
<dbReference type="InterPro" id="IPR009056">
    <property type="entry name" value="Cyt_c-like_dom"/>
</dbReference>
<name>A0ABU9IB67_9SPHN</name>
<proteinExistence type="inferred from homology"/>
<comment type="similarity">
    <text evidence="3">Belongs to the bacterial PQQ dehydrogenase family.</text>
</comment>